<feature type="coiled-coil region" evidence="1">
    <location>
        <begin position="1"/>
        <end position="49"/>
    </location>
</feature>
<feature type="compositionally biased region" description="Polar residues" evidence="2">
    <location>
        <begin position="609"/>
        <end position="621"/>
    </location>
</feature>
<evidence type="ECO:0000256" key="1">
    <source>
        <dbReference type="SAM" id="Coils"/>
    </source>
</evidence>
<feature type="compositionally biased region" description="Basic and acidic residues" evidence="2">
    <location>
        <begin position="685"/>
        <end position="694"/>
    </location>
</feature>
<evidence type="ECO:0000313" key="3">
    <source>
        <dbReference type="EMBL" id="CAD7233611.1"/>
    </source>
</evidence>
<evidence type="ECO:0000256" key="2">
    <source>
        <dbReference type="SAM" id="MobiDB-lite"/>
    </source>
</evidence>
<protein>
    <submittedName>
        <fullName evidence="3">Uncharacterized protein</fullName>
    </submittedName>
</protein>
<feature type="coiled-coil region" evidence="1">
    <location>
        <begin position="103"/>
        <end position="439"/>
    </location>
</feature>
<gene>
    <name evidence="3" type="ORF">CTOB1V02_LOCUS11432</name>
</gene>
<reference evidence="3" key="1">
    <citation type="submission" date="2020-11" db="EMBL/GenBank/DDBJ databases">
        <authorList>
            <person name="Tran Van P."/>
        </authorList>
    </citation>
    <scope>NUCLEOTIDE SEQUENCE</scope>
</reference>
<organism evidence="3">
    <name type="scientific">Cyprideis torosa</name>
    <dbReference type="NCBI Taxonomy" id="163714"/>
    <lineage>
        <taxon>Eukaryota</taxon>
        <taxon>Metazoa</taxon>
        <taxon>Ecdysozoa</taxon>
        <taxon>Arthropoda</taxon>
        <taxon>Crustacea</taxon>
        <taxon>Oligostraca</taxon>
        <taxon>Ostracoda</taxon>
        <taxon>Podocopa</taxon>
        <taxon>Podocopida</taxon>
        <taxon>Cytherocopina</taxon>
        <taxon>Cytheroidea</taxon>
        <taxon>Cytherideidae</taxon>
        <taxon>Cyprideis</taxon>
    </lineage>
</organism>
<dbReference type="EMBL" id="OB666601">
    <property type="protein sequence ID" value="CAD7233611.1"/>
    <property type="molecule type" value="Genomic_DNA"/>
</dbReference>
<keyword evidence="1" id="KW-0175">Coiled coil</keyword>
<feature type="compositionally biased region" description="Low complexity" evidence="2">
    <location>
        <begin position="622"/>
        <end position="633"/>
    </location>
</feature>
<sequence length="783" mass="90063">MEDLESKERKLIKDLEKKNVLERQRQSEIEEYERKHVENTELLQSLKLQSDQIKVVNDHKLLEVAISDAEMLDRMKEAEVMAATYESLQKCESNLEMEVANKRSTAQKKKDELRAESKRLKARTQNLEDQKAEVASKLMNLDKRRDAFNTLRDGKREFLKQNREKLEKELFFKEAEIPKLESDLRTTRSELKDDLREEEADVLNLKDTLEKLEKKNAEDEILFEITRKERKDAIDTMKARIHAVAEGNDDLALQLKSAVKQRDDSEAELRKAIEDLNIEQEAAAETRRLTEEKTEQINQMNSDIRQAELAVFAKLMEMNEIKAENHKLCAEVEAVMAKSTVVDQEYKEVSSQLEAKEKEVNKLRSQLQETQAEESECNRLNKELKREMQEHEVLLENLKIELEKKQARIPELESSLQQEEKARQSVQQLFWRLKNWEEEFSEKIKLTPSRKDKIDLLTVHLGNDPPTEDRAWKESSELMTASRALVVMRKIESLKTKVDEKKKEIPVLKSECETDREASHQISSMVKYIIKNTRSLNHIVYEVAHLEFFQLPTGAPIDKQEMVLCQEFDKVFQALVKAKLLQYPSAERRASFRRAVKAGVKRMQERQKQPSLTDGAASNVTGGEKSSSGSKDGPQPGEASASASAVPEKQSEGSEQSHQPSQQQPKEMQTLQQLMQSVRLSRASENPRERERQAKKAKQRSASARRPTPAENGSDSSLELLSPTDLRVVSDSMTIQRRISWGPDQVLLISPRCTKEPNSTKEPQASKYAGSAETQKTNSEERK</sequence>
<feature type="region of interest" description="Disordered" evidence="2">
    <location>
        <begin position="598"/>
        <end position="725"/>
    </location>
</feature>
<accession>A0A7R8WRD5</accession>
<proteinExistence type="predicted"/>
<dbReference type="AlphaFoldDB" id="A0A7R8WRD5"/>
<feature type="region of interest" description="Disordered" evidence="2">
    <location>
        <begin position="740"/>
        <end position="783"/>
    </location>
</feature>
<feature type="compositionally biased region" description="Low complexity" evidence="2">
    <location>
        <begin position="653"/>
        <end position="665"/>
    </location>
</feature>
<feature type="compositionally biased region" description="Polar residues" evidence="2">
    <location>
        <begin position="666"/>
        <end position="679"/>
    </location>
</feature>
<name>A0A7R8WRD5_9CRUS</name>